<sequence>MSSTYYLGRPLPGVVGETRRMCHVFPAQTSVPTRLVALCGVSFDREQLELLDGPRGMPCEPCLRSVPRPRHEVQLT</sequence>
<organism evidence="1 2">
    <name type="scientific">Prauserella isguenensis</name>
    <dbReference type="NCBI Taxonomy" id="1470180"/>
    <lineage>
        <taxon>Bacteria</taxon>
        <taxon>Bacillati</taxon>
        <taxon>Actinomycetota</taxon>
        <taxon>Actinomycetes</taxon>
        <taxon>Pseudonocardiales</taxon>
        <taxon>Pseudonocardiaceae</taxon>
        <taxon>Prauserella</taxon>
    </lineage>
</organism>
<accession>A0A839S5W4</accession>
<reference evidence="1 2" key="1">
    <citation type="submission" date="2020-08" db="EMBL/GenBank/DDBJ databases">
        <title>Genomic Encyclopedia of Type Strains, Phase III (KMG-III): the genomes of soil and plant-associated and newly described type strains.</title>
        <authorList>
            <person name="Whitman W."/>
        </authorList>
    </citation>
    <scope>NUCLEOTIDE SEQUENCE [LARGE SCALE GENOMIC DNA]</scope>
    <source>
        <strain evidence="1 2">CECT 8577</strain>
    </source>
</reference>
<dbReference type="Proteomes" id="UP000550714">
    <property type="component" value="Unassembled WGS sequence"/>
</dbReference>
<comment type="caution">
    <text evidence="1">The sequence shown here is derived from an EMBL/GenBank/DDBJ whole genome shotgun (WGS) entry which is preliminary data.</text>
</comment>
<protein>
    <submittedName>
        <fullName evidence="1">Uncharacterized protein</fullName>
    </submittedName>
</protein>
<gene>
    <name evidence="1" type="ORF">FHS23_004141</name>
</gene>
<name>A0A839S5W4_9PSEU</name>
<evidence type="ECO:0000313" key="1">
    <source>
        <dbReference type="EMBL" id="MBB3053098.1"/>
    </source>
</evidence>
<keyword evidence="2" id="KW-1185">Reference proteome</keyword>
<dbReference type="EMBL" id="JACHWU010000007">
    <property type="protein sequence ID" value="MBB3053098.1"/>
    <property type="molecule type" value="Genomic_DNA"/>
</dbReference>
<proteinExistence type="predicted"/>
<dbReference type="AlphaFoldDB" id="A0A839S5W4"/>
<dbReference type="RefSeq" id="WP_183658787.1">
    <property type="nucleotide sequence ID" value="NZ_JACHWU010000007.1"/>
</dbReference>
<evidence type="ECO:0000313" key="2">
    <source>
        <dbReference type="Proteomes" id="UP000550714"/>
    </source>
</evidence>